<dbReference type="SMART" id="SM00409">
    <property type="entry name" value="IG"/>
    <property type="match status" value="1"/>
</dbReference>
<feature type="signal peptide" evidence="7">
    <location>
        <begin position="1"/>
        <end position="29"/>
    </location>
</feature>
<evidence type="ECO:0000256" key="1">
    <source>
        <dbReference type="ARBA" id="ARBA00022614"/>
    </source>
</evidence>
<keyword evidence="10" id="KW-1185">Reference proteome</keyword>
<dbReference type="SMART" id="SM00369">
    <property type="entry name" value="LRR_TYP"/>
    <property type="match status" value="5"/>
</dbReference>
<keyword evidence="6" id="KW-1133">Transmembrane helix</keyword>
<feature type="chain" id="PRO_5045278701" description="Ig-like domain-containing protein" evidence="7">
    <location>
        <begin position="30"/>
        <end position="538"/>
    </location>
</feature>
<evidence type="ECO:0000313" key="10">
    <source>
        <dbReference type="Proteomes" id="UP001162164"/>
    </source>
</evidence>
<keyword evidence="6" id="KW-0472">Membrane</keyword>
<dbReference type="InterPro" id="IPR013098">
    <property type="entry name" value="Ig_I-set"/>
</dbReference>
<dbReference type="InterPro" id="IPR007110">
    <property type="entry name" value="Ig-like_dom"/>
</dbReference>
<dbReference type="InterPro" id="IPR013783">
    <property type="entry name" value="Ig-like_fold"/>
</dbReference>
<dbReference type="SMART" id="SM00408">
    <property type="entry name" value="IGc2"/>
    <property type="match status" value="1"/>
</dbReference>
<keyword evidence="3" id="KW-0677">Repeat</keyword>
<dbReference type="InterPro" id="IPR001611">
    <property type="entry name" value="Leu-rich_rpt"/>
</dbReference>
<keyword evidence="6" id="KW-0812">Transmembrane</keyword>
<dbReference type="Pfam" id="PF00560">
    <property type="entry name" value="LRR_1"/>
    <property type="match status" value="1"/>
</dbReference>
<dbReference type="Gene3D" id="2.60.40.10">
    <property type="entry name" value="Immunoglobulins"/>
    <property type="match status" value="1"/>
</dbReference>
<evidence type="ECO:0000313" key="9">
    <source>
        <dbReference type="EMBL" id="KAJ8982370.1"/>
    </source>
</evidence>
<dbReference type="InterPro" id="IPR003591">
    <property type="entry name" value="Leu-rich_rpt_typical-subtyp"/>
</dbReference>
<dbReference type="Gene3D" id="3.80.10.10">
    <property type="entry name" value="Ribonuclease Inhibitor"/>
    <property type="match status" value="2"/>
</dbReference>
<keyword evidence="5" id="KW-0325">Glycoprotein</keyword>
<proteinExistence type="predicted"/>
<dbReference type="PANTHER" id="PTHR24366">
    <property type="entry name" value="IG(IMMUNOGLOBULIN) AND LRR(LEUCINE RICH REPEAT) DOMAINS"/>
    <property type="match status" value="1"/>
</dbReference>
<organism evidence="9 10">
    <name type="scientific">Molorchus minor</name>
    <dbReference type="NCBI Taxonomy" id="1323400"/>
    <lineage>
        <taxon>Eukaryota</taxon>
        <taxon>Metazoa</taxon>
        <taxon>Ecdysozoa</taxon>
        <taxon>Arthropoda</taxon>
        <taxon>Hexapoda</taxon>
        <taxon>Insecta</taxon>
        <taxon>Pterygota</taxon>
        <taxon>Neoptera</taxon>
        <taxon>Endopterygota</taxon>
        <taxon>Coleoptera</taxon>
        <taxon>Polyphaga</taxon>
        <taxon>Cucujiformia</taxon>
        <taxon>Chrysomeloidea</taxon>
        <taxon>Cerambycidae</taxon>
        <taxon>Lamiinae</taxon>
        <taxon>Monochamini</taxon>
        <taxon>Molorchus</taxon>
    </lineage>
</organism>
<dbReference type="PANTHER" id="PTHR24366:SF151">
    <property type="entry name" value="KEKKON 2"/>
    <property type="match status" value="1"/>
</dbReference>
<dbReference type="InterPro" id="IPR032675">
    <property type="entry name" value="LRR_dom_sf"/>
</dbReference>
<keyword evidence="2 7" id="KW-0732">Signal</keyword>
<keyword evidence="1" id="KW-0433">Leucine-rich repeat</keyword>
<reference evidence="9" key="1">
    <citation type="journal article" date="2023" name="Insect Mol. Biol.">
        <title>Genome sequencing provides insights into the evolution of gene families encoding plant cell wall-degrading enzymes in longhorned beetles.</title>
        <authorList>
            <person name="Shin N.R."/>
            <person name="Okamura Y."/>
            <person name="Kirsch R."/>
            <person name="Pauchet Y."/>
        </authorList>
    </citation>
    <scope>NUCLEOTIDE SEQUENCE</scope>
    <source>
        <strain evidence="9">MMC_N1</strain>
    </source>
</reference>
<dbReference type="SUPFAM" id="SSF48726">
    <property type="entry name" value="Immunoglobulin"/>
    <property type="match status" value="1"/>
</dbReference>
<keyword evidence="4" id="KW-1015">Disulfide bond</keyword>
<dbReference type="PROSITE" id="PS51450">
    <property type="entry name" value="LRR"/>
    <property type="match status" value="1"/>
</dbReference>
<dbReference type="Pfam" id="PF13855">
    <property type="entry name" value="LRR_8"/>
    <property type="match status" value="1"/>
</dbReference>
<dbReference type="InterPro" id="IPR036179">
    <property type="entry name" value="Ig-like_dom_sf"/>
</dbReference>
<protein>
    <recommendedName>
        <fullName evidence="8">Ig-like domain-containing protein</fullName>
    </recommendedName>
</protein>
<evidence type="ECO:0000256" key="5">
    <source>
        <dbReference type="ARBA" id="ARBA00023180"/>
    </source>
</evidence>
<dbReference type="EMBL" id="JAPWTJ010000129">
    <property type="protein sequence ID" value="KAJ8982370.1"/>
    <property type="molecule type" value="Genomic_DNA"/>
</dbReference>
<evidence type="ECO:0000259" key="8">
    <source>
        <dbReference type="PROSITE" id="PS50835"/>
    </source>
</evidence>
<feature type="transmembrane region" description="Helical" evidence="6">
    <location>
        <begin position="383"/>
        <end position="407"/>
    </location>
</feature>
<dbReference type="SMART" id="SM00082">
    <property type="entry name" value="LRRCT"/>
    <property type="match status" value="1"/>
</dbReference>
<comment type="caution">
    <text evidence="9">The sequence shown here is derived from an EMBL/GenBank/DDBJ whole genome shotgun (WGS) entry which is preliminary data.</text>
</comment>
<dbReference type="InterPro" id="IPR003599">
    <property type="entry name" value="Ig_sub"/>
</dbReference>
<evidence type="ECO:0000256" key="4">
    <source>
        <dbReference type="ARBA" id="ARBA00023157"/>
    </source>
</evidence>
<dbReference type="SUPFAM" id="SSF52058">
    <property type="entry name" value="L domain-like"/>
    <property type="match status" value="1"/>
</dbReference>
<accession>A0ABQ9JYN8</accession>
<feature type="domain" description="Ig-like" evidence="8">
    <location>
        <begin position="267"/>
        <end position="365"/>
    </location>
</feature>
<dbReference type="Pfam" id="PF07679">
    <property type="entry name" value="I-set"/>
    <property type="match status" value="1"/>
</dbReference>
<evidence type="ECO:0000256" key="7">
    <source>
        <dbReference type="SAM" id="SignalP"/>
    </source>
</evidence>
<gene>
    <name evidence="9" type="ORF">NQ317_006957</name>
</gene>
<evidence type="ECO:0000256" key="6">
    <source>
        <dbReference type="SAM" id="Phobius"/>
    </source>
</evidence>
<dbReference type="PROSITE" id="PS50835">
    <property type="entry name" value="IG_LIKE"/>
    <property type="match status" value="1"/>
</dbReference>
<evidence type="ECO:0000256" key="3">
    <source>
        <dbReference type="ARBA" id="ARBA00022737"/>
    </source>
</evidence>
<sequence length="538" mass="59914">MALPSTCSMCLASNRIAVVVFFLISLCDGCPFPCICKWKNGKQTAECVNKDLVVIPEGMDTETQVLEFSGNNLRTMHGDKFLKLGLINLQRIYMARCRISIIEERTFKGLSNLVELDLSDNSLDSVPSAAFIDCPSLMRLTLNRNPIKALEGASFSHLSFLTTLELSNCELSKVDEGAFQGLYSLEWLHLNGNKMTSFSAARHLPAGLKGAQLQDNPWECNCHMLELHTWLLNFAFPHSVEPLCKGPSRMAGRIIKSVPVGELACLPDVTPTTFYVEIEQGKNMSLVCQVHAKPEAEVSWHFNGQLLENDTYIAPGVHLLYYIETGRVDKQSELYIYNVNTEDNGTFICSAENSAGVSYANFTIRVIVKKELTVEPDEVPIEFFVMVAVSAAISVLIVLLVAILSMIRCHRSAMLRKKRDNSKVALRNSTKDNLLQDSIDDSDILKENSSNKLLDQNESLMLYTQPNEELLRSVSPLADQLRSPTSLKCYQEKNPDLINGTEGVSRRGCDVLIQNHQLGLKNAQCKLKTIKELQEGGV</sequence>
<evidence type="ECO:0000256" key="2">
    <source>
        <dbReference type="ARBA" id="ARBA00022729"/>
    </source>
</evidence>
<dbReference type="InterPro" id="IPR000483">
    <property type="entry name" value="Cys-rich_flank_reg_C"/>
</dbReference>
<name>A0ABQ9JYN8_9CUCU</name>
<dbReference type="InterPro" id="IPR003598">
    <property type="entry name" value="Ig_sub2"/>
</dbReference>
<dbReference type="Proteomes" id="UP001162164">
    <property type="component" value="Unassembled WGS sequence"/>
</dbReference>